<accession>A0A9W5LK29</accession>
<gene>
    <name evidence="1" type="ORF">BSI_12160</name>
</gene>
<name>A0A9W5LK29_9BACI</name>
<reference evidence="1 2" key="1">
    <citation type="journal article" date="2014" name="Syst. Appl. Microbiol.">
        <title>Genomic insights into the taxonomic status of the three subspecies of Bacillus subtilis.</title>
        <authorList>
            <person name="Yi H."/>
            <person name="Chun J."/>
            <person name="Cha C.J."/>
        </authorList>
    </citation>
    <scope>NUCLEOTIDE SEQUENCE [LARGE SCALE GENOMIC DNA]</scope>
    <source>
        <strain evidence="1 2">KCTC 13429</strain>
    </source>
</reference>
<comment type="caution">
    <text evidence="1">The sequence shown here is derived from an EMBL/GenBank/DDBJ whole genome shotgun (WGS) entry which is preliminary data.</text>
</comment>
<organism evidence="1 2">
    <name type="scientific">Bacillus inaquosorum KCTC 13429</name>
    <dbReference type="NCBI Taxonomy" id="1236548"/>
    <lineage>
        <taxon>Bacteria</taxon>
        <taxon>Bacillati</taxon>
        <taxon>Bacillota</taxon>
        <taxon>Bacilli</taxon>
        <taxon>Bacillales</taxon>
        <taxon>Bacillaceae</taxon>
        <taxon>Bacillus</taxon>
    </lineage>
</organism>
<evidence type="ECO:0000313" key="2">
    <source>
        <dbReference type="Proteomes" id="UP000011182"/>
    </source>
</evidence>
<proteinExistence type="predicted"/>
<keyword evidence="2" id="KW-1185">Reference proteome</keyword>
<dbReference type="AlphaFoldDB" id="A0A9W5LK29"/>
<protein>
    <submittedName>
        <fullName evidence="1">Uncharacterized protein</fullName>
    </submittedName>
</protein>
<dbReference type="Proteomes" id="UP000011182">
    <property type="component" value="Unassembled WGS sequence"/>
</dbReference>
<dbReference type="EMBL" id="AMXN01000002">
    <property type="protein sequence ID" value="ELS62137.1"/>
    <property type="molecule type" value="Genomic_DNA"/>
</dbReference>
<evidence type="ECO:0000313" key="1">
    <source>
        <dbReference type="EMBL" id="ELS62137.1"/>
    </source>
</evidence>
<sequence>MTYQVQFPDLQHFLLKKGTDPNGLCLLIISTNSMIRG</sequence>